<evidence type="ECO:0000256" key="8">
    <source>
        <dbReference type="ARBA" id="ARBA00022859"/>
    </source>
</evidence>
<evidence type="ECO:0000256" key="7">
    <source>
        <dbReference type="ARBA" id="ARBA00022737"/>
    </source>
</evidence>
<dbReference type="GO" id="GO:0005886">
    <property type="term" value="C:plasma membrane"/>
    <property type="evidence" value="ECO:0007669"/>
    <property type="project" value="TreeGrafter"/>
</dbReference>
<evidence type="ECO:0000313" key="17">
    <source>
        <dbReference type="Proteomes" id="UP000018467"/>
    </source>
</evidence>
<dbReference type="GO" id="GO:0006954">
    <property type="term" value="P:inflammatory response"/>
    <property type="evidence" value="ECO:0007669"/>
    <property type="project" value="UniProtKB-KW"/>
</dbReference>
<dbReference type="GO" id="GO:0038023">
    <property type="term" value="F:signaling receptor activity"/>
    <property type="evidence" value="ECO:0007669"/>
    <property type="project" value="TreeGrafter"/>
</dbReference>
<keyword evidence="3" id="KW-0399">Innate immunity</keyword>
<dbReference type="InterPro" id="IPR000483">
    <property type="entry name" value="Cys-rich_flank_reg_C"/>
</dbReference>
<reference evidence="16" key="4">
    <citation type="submission" date="2025-09" db="UniProtKB">
        <authorList>
            <consortium name="Ensembl"/>
        </authorList>
    </citation>
    <scope>IDENTIFICATION</scope>
</reference>
<keyword evidence="7" id="KW-0677">Repeat</keyword>
<keyword evidence="13" id="KW-0395">Inflammatory response</keyword>
<dbReference type="SUPFAM" id="SSF52200">
    <property type="entry name" value="Toll/Interleukin receptor TIR domain"/>
    <property type="match status" value="1"/>
</dbReference>
<evidence type="ECO:0000256" key="14">
    <source>
        <dbReference type="SAM" id="Phobius"/>
    </source>
</evidence>
<keyword evidence="8" id="KW-0391">Immunity</keyword>
<dbReference type="Bgee" id="ENSAMXG00000033746">
    <property type="expression patterns" value="Expressed in head kidney and 4 other cell types or tissues"/>
</dbReference>
<feature type="domain" description="TIR" evidence="15">
    <location>
        <begin position="808"/>
        <end position="949"/>
    </location>
</feature>
<dbReference type="SMART" id="SM00255">
    <property type="entry name" value="TIR"/>
    <property type="match status" value="1"/>
</dbReference>
<dbReference type="Pfam" id="PF13855">
    <property type="entry name" value="LRR_8"/>
    <property type="match status" value="3"/>
</dbReference>
<evidence type="ECO:0000256" key="11">
    <source>
        <dbReference type="ARBA" id="ARBA00023170"/>
    </source>
</evidence>
<keyword evidence="12" id="KW-0325">Glycoprotein</keyword>
<dbReference type="GeneTree" id="ENSGT00940000163999"/>
<evidence type="ECO:0000256" key="4">
    <source>
        <dbReference type="ARBA" id="ARBA00022614"/>
    </source>
</evidence>
<dbReference type="Pfam" id="PF13306">
    <property type="entry name" value="LRR_5"/>
    <property type="match status" value="1"/>
</dbReference>
<keyword evidence="10 14" id="KW-0472">Membrane</keyword>
<dbReference type="InParanoid" id="A0A3B1IXU2"/>
<dbReference type="InterPro" id="IPR026906">
    <property type="entry name" value="LRR_5"/>
</dbReference>
<reference evidence="16" key="3">
    <citation type="submission" date="2025-08" db="UniProtKB">
        <authorList>
            <consortium name="Ensembl"/>
        </authorList>
    </citation>
    <scope>IDENTIFICATION</scope>
</reference>
<evidence type="ECO:0000256" key="3">
    <source>
        <dbReference type="ARBA" id="ARBA00022588"/>
    </source>
</evidence>
<evidence type="ECO:0000256" key="1">
    <source>
        <dbReference type="ARBA" id="ARBA00004479"/>
    </source>
</evidence>
<dbReference type="PANTHER" id="PTHR24365:SF522">
    <property type="entry name" value="LOW QUALITY PROTEIN: TOLL-LIKE RECEPTOR 13-RELATED"/>
    <property type="match status" value="1"/>
</dbReference>
<dbReference type="InterPro" id="IPR000157">
    <property type="entry name" value="TIR_dom"/>
</dbReference>
<protein>
    <submittedName>
        <fullName evidence="16">Toll-like receptor 13</fullName>
    </submittedName>
</protein>
<evidence type="ECO:0000313" key="16">
    <source>
        <dbReference type="Ensembl" id="ENSAMXP00000034496.1"/>
    </source>
</evidence>
<dbReference type="GO" id="GO:0045087">
    <property type="term" value="P:innate immune response"/>
    <property type="evidence" value="ECO:0007669"/>
    <property type="project" value="UniProtKB-KW"/>
</dbReference>
<dbReference type="Pfam" id="PF01582">
    <property type="entry name" value="TIR"/>
    <property type="match status" value="1"/>
</dbReference>
<keyword evidence="17" id="KW-1185">Reference proteome</keyword>
<dbReference type="FunFam" id="3.80.10.10:FF:001164">
    <property type="entry name" value="GH01279p"/>
    <property type="match status" value="1"/>
</dbReference>
<dbReference type="PROSITE" id="PS50104">
    <property type="entry name" value="TIR"/>
    <property type="match status" value="1"/>
</dbReference>
<dbReference type="SUPFAM" id="SSF52058">
    <property type="entry name" value="L domain-like"/>
    <property type="match status" value="3"/>
</dbReference>
<accession>A0A3B1IXU2</accession>
<evidence type="ECO:0000256" key="5">
    <source>
        <dbReference type="ARBA" id="ARBA00022692"/>
    </source>
</evidence>
<organism evidence="16 17">
    <name type="scientific">Astyanax mexicanus</name>
    <name type="common">Blind cave fish</name>
    <name type="synonym">Astyanax fasciatus mexicanus</name>
    <dbReference type="NCBI Taxonomy" id="7994"/>
    <lineage>
        <taxon>Eukaryota</taxon>
        <taxon>Metazoa</taxon>
        <taxon>Chordata</taxon>
        <taxon>Craniata</taxon>
        <taxon>Vertebrata</taxon>
        <taxon>Euteleostomi</taxon>
        <taxon>Actinopterygii</taxon>
        <taxon>Neopterygii</taxon>
        <taxon>Teleostei</taxon>
        <taxon>Ostariophysi</taxon>
        <taxon>Characiformes</taxon>
        <taxon>Characoidei</taxon>
        <taxon>Acestrorhamphidae</taxon>
        <taxon>Acestrorhamphinae</taxon>
        <taxon>Astyanax</taxon>
    </lineage>
</organism>
<dbReference type="Proteomes" id="UP000018467">
    <property type="component" value="Unassembled WGS sequence"/>
</dbReference>
<dbReference type="PROSITE" id="PS51450">
    <property type="entry name" value="LRR"/>
    <property type="match status" value="3"/>
</dbReference>
<dbReference type="PANTHER" id="PTHR24365">
    <property type="entry name" value="TOLL-LIKE RECEPTOR"/>
    <property type="match status" value="1"/>
</dbReference>
<dbReference type="FunFam" id="3.80.10.10:FF:000770">
    <property type="entry name" value="Uncharacterized protein"/>
    <property type="match status" value="1"/>
</dbReference>
<keyword evidence="6" id="KW-0732">Signal</keyword>
<comment type="similarity">
    <text evidence="2">Belongs to the Toll-like receptor family.</text>
</comment>
<dbReference type="Ensembl" id="ENSAMXT00000052087.1">
    <property type="protein sequence ID" value="ENSAMXP00000034496.1"/>
    <property type="gene ID" value="ENSAMXG00000033746.1"/>
</dbReference>
<keyword evidence="5 14" id="KW-0812">Transmembrane</keyword>
<dbReference type="PRINTS" id="PR01537">
    <property type="entry name" value="INTRLKN1R1F"/>
</dbReference>
<comment type="subcellular location">
    <subcellularLocation>
        <location evidence="1">Membrane</location>
        <topology evidence="1">Single-pass type I membrane protein</topology>
    </subcellularLocation>
</comment>
<evidence type="ECO:0000259" key="15">
    <source>
        <dbReference type="PROSITE" id="PS50104"/>
    </source>
</evidence>
<evidence type="ECO:0000256" key="6">
    <source>
        <dbReference type="ARBA" id="ARBA00022729"/>
    </source>
</evidence>
<name>A0A3B1IXU2_ASTMX</name>
<dbReference type="Gene3D" id="3.40.50.10140">
    <property type="entry name" value="Toll/interleukin-1 receptor homology (TIR) domain"/>
    <property type="match status" value="1"/>
</dbReference>
<dbReference type="SMART" id="SM00365">
    <property type="entry name" value="LRR_SD22"/>
    <property type="match status" value="7"/>
</dbReference>
<reference evidence="17" key="1">
    <citation type="submission" date="2013-03" db="EMBL/GenBank/DDBJ databases">
        <authorList>
            <person name="Jeffery W."/>
            <person name="Warren W."/>
            <person name="Wilson R.K."/>
        </authorList>
    </citation>
    <scope>NUCLEOTIDE SEQUENCE</scope>
    <source>
        <strain evidence="17">female</strain>
    </source>
</reference>
<dbReference type="GO" id="GO:0007165">
    <property type="term" value="P:signal transduction"/>
    <property type="evidence" value="ECO:0007669"/>
    <property type="project" value="InterPro"/>
</dbReference>
<dbReference type="SMART" id="SM00369">
    <property type="entry name" value="LRR_TYP"/>
    <property type="match status" value="15"/>
</dbReference>
<dbReference type="Gene3D" id="3.80.10.10">
    <property type="entry name" value="Ribonuclease Inhibitor"/>
    <property type="match status" value="3"/>
</dbReference>
<dbReference type="InterPro" id="IPR001611">
    <property type="entry name" value="Leu-rich_rpt"/>
</dbReference>
<evidence type="ECO:0000256" key="2">
    <source>
        <dbReference type="ARBA" id="ARBA00009634"/>
    </source>
</evidence>
<sequence>MKTMTTMPSLIFHKPVQSKYLFLVLALNILFSLTLTHGYSLKDCTVKGSLNSTNLKVLCYKRQLQAVPDSIPSRSRALDISYNKISLIKRNDLRDLSNLQHLNISKNMIVEVEDGAFRGLAALEELNLEFNKLKTISDGLFQNLFNLTFLRLNENRISEISSSAFLPLRSLVMLNLSGNHLHSIHKAQPAFLMPNIQELHIGKNGFASFESLQVSNTSIQLKALDLSHNPLQLFRITADIFPHLETLDLALINTSIKWEVQNKDYFRNVNRLNISGIQLATEETKELLRTFNSTLDNLRLYYFGEEKAKSLVKDACLITSLTSLRLESNGINSISENELKHCKNLILLDLAENHLTNISPLTFKSMGKLNTLSLTHNKLKKVPKAIRNLSSLKVLDLGYNSITTVACSDLTNLTGLITLHIYRNPLSSVEHCAFQDLQNLKVLLIGSARLFTLKGYFMRGLQSLQRLDTSHNKLSTIQKGIFKGLLNLTHLEFQDNQIQILEEGAFEGLDNLIILDLQSNKLTKSSISASIFSGLPNLKELVLNNNRISYTSQSSLSVPPFKNLNSLHSLIIFSQGTDGMKYFPSNLLEGLANLKKLWAGNININSLHPETFTYTPNLWLVDFSKNNLISISADIFQPLKKLSALTMIQTGIQSLDFVIQANINEVQVLLVRKNSIAVINENLINAFSKLSHLDLQGNEFSCDCDNAWFIDWAVHNNDTQVLSLDKFTCNYPSNLRGSRLLDLDRDSCIVNVGLLCFISTTFFILLTLLSSFLYHFLKWQIVYTYYLFLAFLYDKKQQHNQNETVQRFQYDAFISYNTHDELWVMKELLPKLEGEQGWRLCLHHRDFQPGKPIVDNIVEGIYSSRKTICVISRHYLESEWCSREIQVASFRLFDEKKDILILVFLEDIQPQHLSPYYRMRSLIKKRTYLSWPKPGIDTQVFWQKLRAALEITGSSKN</sequence>
<feature type="transmembrane region" description="Helical" evidence="14">
    <location>
        <begin position="749"/>
        <end position="769"/>
    </location>
</feature>
<evidence type="ECO:0000256" key="10">
    <source>
        <dbReference type="ARBA" id="ARBA00023136"/>
    </source>
</evidence>
<dbReference type="InterPro" id="IPR032675">
    <property type="entry name" value="LRR_dom_sf"/>
</dbReference>
<dbReference type="InterPro" id="IPR035897">
    <property type="entry name" value="Toll_tir_struct_dom_sf"/>
</dbReference>
<evidence type="ECO:0000256" key="9">
    <source>
        <dbReference type="ARBA" id="ARBA00022989"/>
    </source>
</evidence>
<evidence type="ECO:0000256" key="13">
    <source>
        <dbReference type="ARBA" id="ARBA00023198"/>
    </source>
</evidence>
<dbReference type="STRING" id="7994.ENSAMXP00000034496"/>
<keyword evidence="9 14" id="KW-1133">Transmembrane helix</keyword>
<keyword evidence="11" id="KW-0675">Receptor</keyword>
<keyword evidence="4" id="KW-0433">Leucine-rich repeat</keyword>
<proteinExistence type="inferred from homology"/>
<dbReference type="FunFam" id="3.40.50.10140:FF:000001">
    <property type="entry name" value="Toll-like receptor 2"/>
    <property type="match status" value="1"/>
</dbReference>
<evidence type="ECO:0000256" key="12">
    <source>
        <dbReference type="ARBA" id="ARBA00023180"/>
    </source>
</evidence>
<dbReference type="SMART" id="SM00082">
    <property type="entry name" value="LRRCT"/>
    <property type="match status" value="1"/>
</dbReference>
<reference evidence="17" key="2">
    <citation type="journal article" date="2014" name="Nat. Commun.">
        <title>The cavefish genome reveals candidate genes for eye loss.</title>
        <authorList>
            <person name="McGaugh S.E."/>
            <person name="Gross J.B."/>
            <person name="Aken B."/>
            <person name="Blin M."/>
            <person name="Borowsky R."/>
            <person name="Chalopin D."/>
            <person name="Hinaux H."/>
            <person name="Jeffery W.R."/>
            <person name="Keene A."/>
            <person name="Ma L."/>
            <person name="Minx P."/>
            <person name="Murphy D."/>
            <person name="O'Quin K.E."/>
            <person name="Retaux S."/>
            <person name="Rohner N."/>
            <person name="Searle S.M."/>
            <person name="Stahl B.A."/>
            <person name="Tabin C."/>
            <person name="Volff J.N."/>
            <person name="Yoshizawa M."/>
            <person name="Warren W.C."/>
        </authorList>
    </citation>
    <scope>NUCLEOTIDE SEQUENCE [LARGE SCALE GENOMIC DNA]</scope>
    <source>
        <strain evidence="17">female</strain>
    </source>
</reference>
<dbReference type="InterPro" id="IPR003591">
    <property type="entry name" value="Leu-rich_rpt_typical-subtyp"/>
</dbReference>
<dbReference type="AlphaFoldDB" id="A0A3B1IXU2"/>